<proteinExistence type="predicted"/>
<dbReference type="EMBL" id="JBANCF010000001">
    <property type="protein sequence ID" value="MEM0572123.1"/>
    <property type="molecule type" value="Genomic_DNA"/>
</dbReference>
<dbReference type="Pfam" id="PF05751">
    <property type="entry name" value="FixH"/>
    <property type="match status" value="1"/>
</dbReference>
<sequence length="148" mass="17582">MKMNWGTGLAIWLALFIVFILYFVIRISTEDKYDYDLVTEEYYQKEMIFQQEFDAEENANSLEGSITGEKIAEGWMLTFPKNIDYTKIKGTVFLYRPSNKNLDFQLPLELTSEKLLIPDKRLLAGRWNTIVKWSYEGEAYLYKRKIVY</sequence>
<evidence type="ECO:0000313" key="5">
    <source>
        <dbReference type="Proteomes" id="UP001390963"/>
    </source>
</evidence>
<dbReference type="RefSeq" id="WP_279447619.1">
    <property type="nucleotide sequence ID" value="NZ_JAZBJM010000001.1"/>
</dbReference>
<keyword evidence="1" id="KW-0812">Transmembrane</keyword>
<evidence type="ECO:0000313" key="2">
    <source>
        <dbReference type="EMBL" id="MEM0517136.1"/>
    </source>
</evidence>
<dbReference type="Proteomes" id="UP001390963">
    <property type="component" value="Unassembled WGS sequence"/>
</dbReference>
<keyword evidence="1" id="KW-1133">Transmembrane helix</keyword>
<protein>
    <submittedName>
        <fullName evidence="2">FixH family protein</fullName>
    </submittedName>
</protein>
<dbReference type="Proteomes" id="UP001388259">
    <property type="component" value="Unassembled WGS sequence"/>
</dbReference>
<feature type="transmembrane region" description="Helical" evidence="1">
    <location>
        <begin position="6"/>
        <end position="25"/>
    </location>
</feature>
<keyword evidence="1" id="KW-0472">Membrane</keyword>
<name>A0AB35YP76_9FLAO</name>
<dbReference type="InterPro" id="IPR008620">
    <property type="entry name" value="FixH"/>
</dbReference>
<dbReference type="EMBL" id="JAZBJM010000001">
    <property type="protein sequence ID" value="MEM0517136.1"/>
    <property type="molecule type" value="Genomic_DNA"/>
</dbReference>
<reference evidence="2 5" key="1">
    <citation type="submission" date="2024-01" db="EMBL/GenBank/DDBJ databases">
        <title>Aequorivita flavus sp. nov., isolated from deep-sea sediment.</title>
        <authorList>
            <person name="Chen X."/>
        </authorList>
    </citation>
    <scope>NUCLEOTIDE SEQUENCE</scope>
    <source>
        <strain evidence="2">MCCC 1A16923</strain>
        <strain evidence="3 5">MCCC 1A16935</strain>
    </source>
</reference>
<comment type="caution">
    <text evidence="2">The sequence shown here is derived from an EMBL/GenBank/DDBJ whole genome shotgun (WGS) entry which is preliminary data.</text>
</comment>
<evidence type="ECO:0000313" key="4">
    <source>
        <dbReference type="Proteomes" id="UP001388259"/>
    </source>
</evidence>
<gene>
    <name evidence="3" type="ORF">VZD24_01220</name>
    <name evidence="2" type="ORF">VZD85_02140</name>
</gene>
<keyword evidence="5" id="KW-1185">Reference proteome</keyword>
<dbReference type="AlphaFoldDB" id="A0AB35YP76"/>
<organism evidence="2 4">
    <name type="scientific">Aequorivita flava</name>
    <dbReference type="NCBI Taxonomy" id="3114371"/>
    <lineage>
        <taxon>Bacteria</taxon>
        <taxon>Pseudomonadati</taxon>
        <taxon>Bacteroidota</taxon>
        <taxon>Flavobacteriia</taxon>
        <taxon>Flavobacteriales</taxon>
        <taxon>Flavobacteriaceae</taxon>
        <taxon>Aequorivita</taxon>
    </lineage>
</organism>
<evidence type="ECO:0000313" key="3">
    <source>
        <dbReference type="EMBL" id="MEM0572123.1"/>
    </source>
</evidence>
<evidence type="ECO:0000256" key="1">
    <source>
        <dbReference type="SAM" id="Phobius"/>
    </source>
</evidence>
<accession>A0AB35YP76</accession>